<protein>
    <submittedName>
        <fullName evidence="1">VP6</fullName>
    </submittedName>
</protein>
<dbReference type="EMBL" id="KU311713">
    <property type="protein sequence ID" value="AMX23305.1"/>
    <property type="molecule type" value="Genomic_RNA"/>
</dbReference>
<dbReference type="RefSeq" id="YP_009480350.1">
    <property type="nucleotide sequence ID" value="NC_037583.1"/>
</dbReference>
<keyword evidence="2" id="KW-1185">Reference proteome</keyword>
<dbReference type="KEGG" id="vg:36772158"/>
<accession>A0A165BEJ6</accession>
<organism evidence="1 2">
    <name type="scientific">Callinectes sapidus reovirus 1</name>
    <dbReference type="NCBI Taxonomy" id="1811230"/>
    <lineage>
        <taxon>Viruses</taxon>
        <taxon>Riboviria</taxon>
        <taxon>Orthornavirae</taxon>
        <taxon>Duplornaviricota</taxon>
        <taxon>Resentoviricetes</taxon>
        <taxon>Reovirales</taxon>
        <taxon>Sedoreoviridae</taxon>
        <taxon>Crabreovirus</taxon>
        <taxon>Crabreovirus callinectes</taxon>
    </lineage>
</organism>
<proteinExistence type="predicted"/>
<evidence type="ECO:0000313" key="2">
    <source>
        <dbReference type="Proteomes" id="UP000111934"/>
    </source>
</evidence>
<name>A0A165BEJ6_9REOV</name>
<reference evidence="1 2" key="1">
    <citation type="journal article" date="2016" name="Front. Microbiol.">
        <title>Genome Sequence Analysis of CsRV1: A Pathogenic Reovirus that Infects the Blue Crab Callinectes sapidus Across Its Trans-Hemispheric Range.</title>
        <authorList>
            <person name="Flowers E.M."/>
            <person name="Bachvaroff T.R."/>
            <person name="Warg J.V."/>
            <person name="Neill J.D."/>
            <person name="Killian M.L."/>
            <person name="Vinagre A.S."/>
            <person name="Brown S."/>
            <person name="Almeida A.S."/>
            <person name="Schott E.J."/>
        </authorList>
    </citation>
    <scope>NUCLEOTIDE SEQUENCE [LARGE SCALE GENOMIC DNA]</scope>
    <source>
        <strain evidence="1">X45</strain>
    </source>
</reference>
<evidence type="ECO:0000313" key="1">
    <source>
        <dbReference type="EMBL" id="AMX23305.1"/>
    </source>
</evidence>
<dbReference type="GeneID" id="36772158"/>
<dbReference type="Proteomes" id="UP000111934">
    <property type="component" value="Genome"/>
</dbReference>
<sequence>MDRNRTFQIPQHAPHRDIFSATTDEVAEMHEQLKSGSLLRGFLVVEQGQGPYFVVVVDESVHQGWIYNARTTSLEVRKVTDGLCIGQNVVPDDQGIMHPGKGEPYHDLLITLLNAGLMPYHQYQPSTVSGAIDLTEEYSTEAVQLESLGKQTSKFEFFPAPSLSKLRNANIPCRRISRIETSKCDWPHVFVLDPYNCTLVRLPVLRTFSGLSYEGGIQQDKTVYLVYNPLEFIGIWYVGSGRTVALQKVWVKRMLRDAITSDFCDTVELRGKVTPTTQELFTDAVNSRSGRKMNNAGWIEMLFKSNLPRFVMLKRLLSDGDMSKIQIQNEAARDYILYDGEYILTVFHERNGWIAVYDQNVEQTLTTLVSVKPAPRHTPIKFGKPYRYMVHRIVGREHTLALRLAELGMVPNGQSNICTECSTDSTHFMDHVQKRCLYTIRTMGLFVCTRLYTPRWIEAELARQKVPAHYKNGAFGPMLTHEGIPLTLSQAVSVLLGNSIRGPQGAGTLMQISYYGVVAPPVVRKHRTRRRMTRHDSRT</sequence>